<name>A0A9W7BUK1_9STRA</name>
<accession>A0A9W7BUK1</accession>
<feature type="chain" id="PRO_5040972544" evidence="1">
    <location>
        <begin position="22"/>
        <end position="461"/>
    </location>
</feature>
<feature type="signal peptide" evidence="1">
    <location>
        <begin position="1"/>
        <end position="21"/>
    </location>
</feature>
<dbReference type="OrthoDB" id="9805536at2759"/>
<keyword evidence="1" id="KW-0732">Signal</keyword>
<reference evidence="3" key="1">
    <citation type="journal article" date="2023" name="Commun. Biol.">
        <title>Genome analysis of Parmales, the sister group of diatoms, reveals the evolutionary specialization of diatoms from phago-mixotrophs to photoautotrophs.</title>
        <authorList>
            <person name="Ban H."/>
            <person name="Sato S."/>
            <person name="Yoshikawa S."/>
            <person name="Yamada K."/>
            <person name="Nakamura Y."/>
            <person name="Ichinomiya M."/>
            <person name="Sato N."/>
            <person name="Blanc-Mathieu R."/>
            <person name="Endo H."/>
            <person name="Kuwata A."/>
            <person name="Ogata H."/>
        </authorList>
    </citation>
    <scope>NUCLEOTIDE SEQUENCE [LARGE SCALE GENOMIC DNA]</scope>
    <source>
        <strain evidence="3">NIES 3701</strain>
    </source>
</reference>
<evidence type="ECO:0000313" key="2">
    <source>
        <dbReference type="EMBL" id="GMH96696.1"/>
    </source>
</evidence>
<comment type="caution">
    <text evidence="2">The sequence shown here is derived from an EMBL/GenBank/DDBJ whole genome shotgun (WGS) entry which is preliminary data.</text>
</comment>
<proteinExistence type="predicted"/>
<dbReference type="EMBL" id="BRXY01000471">
    <property type="protein sequence ID" value="GMH96696.1"/>
    <property type="molecule type" value="Genomic_DNA"/>
</dbReference>
<organism evidence="2 3">
    <name type="scientific">Triparma strigata</name>
    <dbReference type="NCBI Taxonomy" id="1606541"/>
    <lineage>
        <taxon>Eukaryota</taxon>
        <taxon>Sar</taxon>
        <taxon>Stramenopiles</taxon>
        <taxon>Ochrophyta</taxon>
        <taxon>Bolidophyceae</taxon>
        <taxon>Parmales</taxon>
        <taxon>Triparmaceae</taxon>
        <taxon>Triparma</taxon>
    </lineage>
</organism>
<protein>
    <submittedName>
        <fullName evidence="2">Uncharacterized protein</fullName>
    </submittedName>
</protein>
<gene>
    <name evidence="2" type="ORF">TrST_g5292</name>
</gene>
<evidence type="ECO:0000313" key="3">
    <source>
        <dbReference type="Proteomes" id="UP001165085"/>
    </source>
</evidence>
<evidence type="ECO:0000256" key="1">
    <source>
        <dbReference type="SAM" id="SignalP"/>
    </source>
</evidence>
<sequence>MPRYAPLILLTFAVMFAKSFTRPFLQHPTRLLTRHFSTPSAAPSASLSPLSSIGSKVEGPIAAFKTSEAGTLFSVDCSDMSVDGTQTLLGTTLESPSGTAKCYMVRHPLVHMYTSSPLPSPTSWSGTVSSIWKDIGNSVQDLSPINSQFITRSSLLDTISAIGHGQNMLFMNVKEEVKEEVLKSATKVMENHNPEDIVSSVSSYIKGMSKIVTLSNLAKETSTDQIVYVSSISILKRITEYVDSVVREKYGEQGISDSESRSFYSDVVQRSAKFRQGSMTVILELNEENGKESYEIDEFNEKDQSRLKILKDKGVTITENVLEKLSINRPGNWGEEFISLSDGQVVWNKKGEIDVKKSCTRVGVGTGLEKSKAMCDELVEVGGNGVRVRILQEIDNPGGESRILKALSGDGGVEETAFKIVWGLEGGGEIGEEVWEEWREWKEGGKGVEEIKKFARERIVK</sequence>
<dbReference type="Proteomes" id="UP001165085">
    <property type="component" value="Unassembled WGS sequence"/>
</dbReference>
<keyword evidence="3" id="KW-1185">Reference proteome</keyword>
<dbReference type="AlphaFoldDB" id="A0A9W7BUK1"/>